<organism evidence="1 2">
    <name type="scientific">Falsibacillus albus</name>
    <dbReference type="NCBI Taxonomy" id="2478915"/>
    <lineage>
        <taxon>Bacteria</taxon>
        <taxon>Bacillati</taxon>
        <taxon>Bacillota</taxon>
        <taxon>Bacilli</taxon>
        <taxon>Bacillales</taxon>
        <taxon>Bacillaceae</taxon>
        <taxon>Falsibacillus</taxon>
    </lineage>
</organism>
<proteinExistence type="predicted"/>
<dbReference type="AlphaFoldDB" id="A0A3L7JSQ0"/>
<protein>
    <submittedName>
        <fullName evidence="1">Uncharacterized protein</fullName>
    </submittedName>
</protein>
<dbReference type="Proteomes" id="UP000276770">
    <property type="component" value="Unassembled WGS sequence"/>
</dbReference>
<sequence length="113" mass="13269">MISTINLKCRKDNHDLNAREERIFEVFLLNLAAQANACATKQNMMLNPLEKDRDVLFHHKFSFHPAISTEVYEELKSGIENRFSSAFKMCELEQIEMDFRLNIYFEGVEEHPS</sequence>
<dbReference type="OrthoDB" id="2880794at2"/>
<reference evidence="1 2" key="1">
    <citation type="submission" date="2018-10" db="EMBL/GenBank/DDBJ databases">
        <title>Falsibacillus sp. genome draft.</title>
        <authorList>
            <person name="Shi S."/>
        </authorList>
    </citation>
    <scope>NUCLEOTIDE SEQUENCE [LARGE SCALE GENOMIC DNA]</scope>
    <source>
        <strain evidence="1 2">GY 10110</strain>
    </source>
</reference>
<evidence type="ECO:0000313" key="1">
    <source>
        <dbReference type="EMBL" id="RLQ93354.1"/>
    </source>
</evidence>
<name>A0A3L7JSQ0_9BACI</name>
<evidence type="ECO:0000313" key="2">
    <source>
        <dbReference type="Proteomes" id="UP000276770"/>
    </source>
</evidence>
<dbReference type="RefSeq" id="WP_121682044.1">
    <property type="nucleotide sequence ID" value="NZ_RCVZ01000015.1"/>
</dbReference>
<comment type="caution">
    <text evidence="1">The sequence shown here is derived from an EMBL/GenBank/DDBJ whole genome shotgun (WGS) entry which is preliminary data.</text>
</comment>
<gene>
    <name evidence="1" type="ORF">D9X91_17995</name>
</gene>
<keyword evidence="2" id="KW-1185">Reference proteome</keyword>
<dbReference type="EMBL" id="RCVZ01000015">
    <property type="protein sequence ID" value="RLQ93354.1"/>
    <property type="molecule type" value="Genomic_DNA"/>
</dbReference>
<accession>A0A3L7JSQ0</accession>